<keyword evidence="7 19" id="KW-0686">Riboflavin biosynthesis</keyword>
<feature type="site" description="Essential for DHBP synthase activity" evidence="19">
    <location>
        <position position="152"/>
    </location>
</feature>
<evidence type="ECO:0000313" key="22">
    <source>
        <dbReference type="Proteomes" id="UP000019491"/>
    </source>
</evidence>
<feature type="binding site" evidence="19">
    <location>
        <position position="303"/>
    </location>
    <ligand>
        <name>GTP</name>
        <dbReference type="ChEBI" id="CHEBI:37565"/>
    </ligand>
</feature>
<comment type="pathway">
    <text evidence="5 19">Cofactor biosynthesis; riboflavin biosynthesis; 2-hydroxy-3-oxobutyl phosphate from D-ribulose 5-phosphate: step 1/1.</text>
</comment>
<name>X0QYB1_RHOWR</name>
<evidence type="ECO:0000256" key="3">
    <source>
        <dbReference type="ARBA" id="ARBA00002284"/>
    </source>
</evidence>
<dbReference type="InterPro" id="IPR017945">
    <property type="entry name" value="DHBP_synth_RibB-like_a/b_dom"/>
</dbReference>
<dbReference type="EC" id="4.1.99.12" evidence="19"/>
<comment type="function">
    <text evidence="17 19">Catalyzes the conversion of GTP to 2,5-diamino-6-ribosylamino-4(3H)-pyrimidinone 5'-phosphate (DARP), formate and pyrophosphate.</text>
</comment>
<evidence type="ECO:0000256" key="12">
    <source>
        <dbReference type="ARBA" id="ARBA00022842"/>
    </source>
</evidence>
<dbReference type="FunFam" id="3.40.50.10990:FF:000001">
    <property type="entry name" value="Riboflavin biosynthesis protein RibBA"/>
    <property type="match status" value="1"/>
</dbReference>
<dbReference type="NCBIfam" id="NF001591">
    <property type="entry name" value="PRK00393.1"/>
    <property type="match status" value="1"/>
</dbReference>
<keyword evidence="11 19" id="KW-0862">Zinc</keyword>
<evidence type="ECO:0000256" key="2">
    <source>
        <dbReference type="ARBA" id="ARBA00001936"/>
    </source>
</evidence>
<evidence type="ECO:0000256" key="11">
    <source>
        <dbReference type="ARBA" id="ARBA00022833"/>
    </source>
</evidence>
<dbReference type="PIRSF" id="PIRSF001259">
    <property type="entry name" value="RibA"/>
    <property type="match status" value="1"/>
</dbReference>
<keyword evidence="9 19" id="KW-0547">Nucleotide-binding</keyword>
<keyword evidence="13 19" id="KW-0342">GTP-binding</keyword>
<evidence type="ECO:0000313" key="21">
    <source>
        <dbReference type="EMBL" id="GAF43595.1"/>
    </source>
</evidence>
<evidence type="ECO:0000256" key="1">
    <source>
        <dbReference type="ARBA" id="ARBA00000141"/>
    </source>
</evidence>
<dbReference type="GO" id="GO:0003935">
    <property type="term" value="F:GTP cyclohydrolase II activity"/>
    <property type="evidence" value="ECO:0007669"/>
    <property type="project" value="UniProtKB-UniRule"/>
</dbReference>
<dbReference type="GO" id="GO:0005829">
    <property type="term" value="C:cytosol"/>
    <property type="evidence" value="ECO:0007669"/>
    <property type="project" value="TreeGrafter"/>
</dbReference>
<keyword evidence="22" id="KW-1185">Reference proteome</keyword>
<dbReference type="Pfam" id="PF00925">
    <property type="entry name" value="GTP_cyclohydro2"/>
    <property type="match status" value="1"/>
</dbReference>
<feature type="domain" description="GTP cyclohydrolase II" evidence="20">
    <location>
        <begin position="237"/>
        <end position="403"/>
    </location>
</feature>
<comment type="cofactor">
    <cofactor evidence="19">
        <name>Mg(2+)</name>
        <dbReference type="ChEBI" id="CHEBI:18420"/>
    </cofactor>
    <cofactor evidence="19">
        <name>Mn(2+)</name>
        <dbReference type="ChEBI" id="CHEBI:29035"/>
    </cofactor>
    <text evidence="19">Binds 2 divalent metal cations per subunit. Magnesium or manganese.</text>
</comment>
<gene>
    <name evidence="19 21" type="primary">ribBA</name>
    <name evidence="21" type="ORF">RW1_009_00190</name>
</gene>
<dbReference type="EC" id="3.5.4.25" evidence="19"/>
<dbReference type="InterPro" id="IPR000422">
    <property type="entry name" value="DHBP_synthase_RibB"/>
</dbReference>
<feature type="site" description="Essential for DHBP synthase activity" evidence="19">
    <location>
        <position position="190"/>
    </location>
</feature>
<feature type="binding site" evidence="19">
    <location>
        <begin position="54"/>
        <end position="55"/>
    </location>
    <ligand>
        <name>D-ribulose 5-phosphate</name>
        <dbReference type="ChEBI" id="CHEBI:58121"/>
    </ligand>
</feature>
<dbReference type="GO" id="GO:0000287">
    <property type="term" value="F:magnesium ion binding"/>
    <property type="evidence" value="ECO:0007669"/>
    <property type="project" value="UniProtKB-UniRule"/>
</dbReference>
<evidence type="ECO:0000256" key="17">
    <source>
        <dbReference type="ARBA" id="ARBA00043932"/>
    </source>
</evidence>
<comment type="function">
    <text evidence="3 19">Catalyzes the conversion of D-ribulose 5-phosphate to formate and 3,4-dihydroxy-2-butanone 4-phosphate.</text>
</comment>
<comment type="cofactor">
    <cofactor evidence="19">
        <name>Zn(2+)</name>
        <dbReference type="ChEBI" id="CHEBI:29105"/>
    </cofactor>
    <text evidence="19">Binds 1 zinc ion per subunit.</text>
</comment>
<comment type="similarity">
    <text evidence="6 19">In the N-terminal section; belongs to the DHBP synthase family.</text>
</comment>
<dbReference type="HAMAP" id="MF_01283">
    <property type="entry name" value="RibBA"/>
    <property type="match status" value="1"/>
</dbReference>
<evidence type="ECO:0000256" key="7">
    <source>
        <dbReference type="ARBA" id="ARBA00022619"/>
    </source>
</evidence>
<dbReference type="PANTHER" id="PTHR21327">
    <property type="entry name" value="GTP CYCLOHYDROLASE II-RELATED"/>
    <property type="match status" value="1"/>
</dbReference>
<dbReference type="NCBIfam" id="TIGR00505">
    <property type="entry name" value="ribA"/>
    <property type="match status" value="1"/>
</dbReference>
<sequence length="455" mass="48951">MHPKRLRAQFAVSGDEISSEIPSEAVASHFARLQRAVAALAQGRMIVVTDDADRENEADLVVAADRVTAEQVAFMVAHTTGILCAPMSGRLIDRLQLHAMVSENTDPHSTAFTITVDHLSAGTGVSATNRARTLRALADPNTHPDDLRRPGHIFPLRAREWGVLHRPGHTEATLDLLRLAGCAEVGVISEIIDCHGEMATGDVINSFAQTHDLPMVSVAELVHYRSSTEKLVEMASSAALPTRYGDFRATAYVSKLDGIEHLALTMGDVAAAGSTEDGVLVRMHSECVTGDVAGSARCDCGSQFEEGMRRIATEGLGVMIYLRGHEGRGIGLAHKLRAYTLQEQGRDTVDANRDLGLPDDSRSYGTGAQILTDIGAQRIRLLTNNPAKCDGLEGYGLTITERIAMPPFATSHNDAYLRTKRDRMGHLIEGLDAGLGPIDAIPKSLRQTTPFGVAL</sequence>
<accession>X0QYB1</accession>
<dbReference type="Gene3D" id="3.40.50.10990">
    <property type="entry name" value="GTP cyclohydrolase II"/>
    <property type="match status" value="1"/>
</dbReference>
<feature type="binding site" evidence="19">
    <location>
        <position position="55"/>
    </location>
    <ligand>
        <name>Mg(2+)</name>
        <dbReference type="ChEBI" id="CHEBI:18420"/>
        <label>2</label>
    </ligand>
</feature>
<feature type="binding site" evidence="19">
    <location>
        <begin position="166"/>
        <end position="170"/>
    </location>
    <ligand>
        <name>D-ribulose 5-phosphate</name>
        <dbReference type="ChEBI" id="CHEBI:58121"/>
    </ligand>
</feature>
<keyword evidence="16 19" id="KW-0511">Multifunctional enzyme</keyword>
<feature type="binding site" evidence="19">
    <location>
        <begin position="326"/>
        <end position="328"/>
    </location>
    <ligand>
        <name>GTP</name>
        <dbReference type="ChEBI" id="CHEBI:37565"/>
    </ligand>
</feature>
<dbReference type="InterPro" id="IPR032677">
    <property type="entry name" value="GTP_cyclohydro_II"/>
</dbReference>
<dbReference type="NCBIfam" id="TIGR00506">
    <property type="entry name" value="ribB"/>
    <property type="match status" value="1"/>
</dbReference>
<feature type="binding site" evidence="19">
    <location>
        <position position="287"/>
    </location>
    <ligand>
        <name>Zn(2+)</name>
        <dbReference type="ChEBI" id="CHEBI:29105"/>
        <note>catalytic</note>
    </ligand>
</feature>
<feature type="region of interest" description="DHBP synthase" evidence="19">
    <location>
        <begin position="1"/>
        <end position="227"/>
    </location>
</feature>
<keyword evidence="8 19" id="KW-0479">Metal-binding</keyword>
<evidence type="ECO:0000256" key="13">
    <source>
        <dbReference type="ARBA" id="ARBA00023134"/>
    </source>
</evidence>
<keyword evidence="14 19" id="KW-0464">Manganese</keyword>
<proteinExistence type="inferred from homology"/>
<dbReference type="SUPFAM" id="SSF55821">
    <property type="entry name" value="YrdC/RibB"/>
    <property type="match status" value="1"/>
</dbReference>
<comment type="catalytic activity">
    <reaction evidence="18 19">
        <text>GTP + 4 H2O = 2,5-diamino-6-hydroxy-4-(5-phosphoribosylamino)-pyrimidine + formate + 2 phosphate + 3 H(+)</text>
        <dbReference type="Rhea" id="RHEA:23704"/>
        <dbReference type="ChEBI" id="CHEBI:15377"/>
        <dbReference type="ChEBI" id="CHEBI:15378"/>
        <dbReference type="ChEBI" id="CHEBI:15740"/>
        <dbReference type="ChEBI" id="CHEBI:37565"/>
        <dbReference type="ChEBI" id="CHEBI:43474"/>
        <dbReference type="ChEBI" id="CHEBI:58614"/>
        <dbReference type="EC" id="3.5.4.25"/>
    </reaction>
</comment>
<feature type="binding site" evidence="19">
    <location>
        <position position="190"/>
    </location>
    <ligand>
        <name>D-ribulose 5-phosphate</name>
        <dbReference type="ChEBI" id="CHEBI:58121"/>
    </ligand>
</feature>
<protein>
    <recommendedName>
        <fullName evidence="19">Riboflavin biosynthesis protein RibBA</fullName>
    </recommendedName>
    <domain>
        <recommendedName>
            <fullName evidence="19">3,4-dihydroxy-2-butanone 4-phosphate synthase</fullName>
            <shortName evidence="19">DHBP synthase</shortName>
            <ecNumber evidence="19">4.1.99.12</ecNumber>
        </recommendedName>
    </domain>
    <domain>
        <recommendedName>
            <fullName evidence="19">GTP cyclohydrolase-2</fullName>
            <ecNumber evidence="19">3.5.4.25</ecNumber>
        </recommendedName>
        <alternativeName>
            <fullName evidence="19">GTP cyclohydrolase II</fullName>
        </alternativeName>
    </domain>
</protein>
<evidence type="ECO:0000256" key="18">
    <source>
        <dbReference type="ARBA" id="ARBA00049295"/>
    </source>
</evidence>
<dbReference type="GO" id="GO:0008686">
    <property type="term" value="F:3,4-dihydroxy-2-butanone-4-phosphate synthase activity"/>
    <property type="evidence" value="ECO:0007669"/>
    <property type="project" value="UniProtKB-UniRule"/>
</dbReference>
<feature type="binding site" evidence="19">
    <location>
        <position position="59"/>
    </location>
    <ligand>
        <name>D-ribulose 5-phosphate</name>
        <dbReference type="ChEBI" id="CHEBI:58121"/>
    </ligand>
</feature>
<dbReference type="GO" id="GO:0030145">
    <property type="term" value="F:manganese ion binding"/>
    <property type="evidence" value="ECO:0007669"/>
    <property type="project" value="UniProtKB-UniRule"/>
</dbReference>
<evidence type="ECO:0000256" key="15">
    <source>
        <dbReference type="ARBA" id="ARBA00023239"/>
    </source>
</evidence>
<feature type="binding site" evidence="19">
    <location>
        <position position="388"/>
    </location>
    <ligand>
        <name>GTP</name>
        <dbReference type="ChEBI" id="CHEBI:37565"/>
    </ligand>
</feature>
<feature type="binding site" evidence="19">
    <location>
        <position position="169"/>
    </location>
    <ligand>
        <name>Mg(2+)</name>
        <dbReference type="ChEBI" id="CHEBI:18420"/>
        <label>2</label>
    </ligand>
</feature>
<dbReference type="SUPFAM" id="SSF142695">
    <property type="entry name" value="RibA-like"/>
    <property type="match status" value="1"/>
</dbReference>
<evidence type="ECO:0000259" key="20">
    <source>
        <dbReference type="Pfam" id="PF00925"/>
    </source>
</evidence>
<feature type="region of interest" description="GTP cyclohydrolase II" evidence="19">
    <location>
        <begin position="228"/>
        <end position="455"/>
    </location>
</feature>
<keyword evidence="10 19" id="KW-0378">Hydrolase</keyword>
<reference evidence="21 22" key="1">
    <citation type="submission" date="2014-02" db="EMBL/GenBank/DDBJ databases">
        <title>Whole genome shotgun sequence of Rhodococcus wratislaviensis NBRC 100605.</title>
        <authorList>
            <person name="Hosoyama A."/>
            <person name="Tsuchikane K."/>
            <person name="Yoshida I."/>
            <person name="Ohji S."/>
            <person name="Ichikawa N."/>
            <person name="Yamazoe A."/>
            <person name="Fujita N."/>
        </authorList>
    </citation>
    <scope>NUCLEOTIDE SEQUENCE [LARGE SCALE GENOMIC DNA]</scope>
    <source>
        <strain evidence="21 22">NBRC 100605</strain>
    </source>
</reference>
<dbReference type="UniPathway" id="UPA00275">
    <property type="reaction ID" value="UER00399"/>
</dbReference>
<dbReference type="GO" id="GO:0009231">
    <property type="term" value="P:riboflavin biosynthetic process"/>
    <property type="evidence" value="ECO:0007669"/>
    <property type="project" value="UniProtKB-UniRule"/>
</dbReference>
<evidence type="ECO:0000256" key="16">
    <source>
        <dbReference type="ARBA" id="ARBA00023268"/>
    </source>
</evidence>
<feature type="active site" description="Proton acceptor; for GTP cyclohydrolase activity" evidence="19">
    <location>
        <position position="360"/>
    </location>
</feature>
<feature type="binding site" evidence="19">
    <location>
        <position position="300"/>
    </location>
    <ligand>
        <name>Zn(2+)</name>
        <dbReference type="ChEBI" id="CHEBI:29105"/>
        <note>catalytic</note>
    </ligand>
</feature>
<dbReference type="Gene3D" id="3.90.870.10">
    <property type="entry name" value="DHBP synthase"/>
    <property type="match status" value="1"/>
</dbReference>
<dbReference type="GO" id="GO:0008270">
    <property type="term" value="F:zinc ion binding"/>
    <property type="evidence" value="ECO:0007669"/>
    <property type="project" value="UniProtKB-UniRule"/>
</dbReference>
<keyword evidence="12 19" id="KW-0460">Magnesium</keyword>
<dbReference type="InterPro" id="IPR016299">
    <property type="entry name" value="Riboflavin_synth_RibBA"/>
</dbReference>
<dbReference type="AlphaFoldDB" id="X0QYB1"/>
<feature type="active site" description="Nucleophile; for GTP cyclohydrolase activity" evidence="19">
    <location>
        <position position="362"/>
    </location>
</feature>
<comment type="caution">
    <text evidence="21">The sequence shown here is derived from an EMBL/GenBank/DDBJ whole genome shotgun (WGS) entry which is preliminary data.</text>
</comment>
<comment type="pathway">
    <text evidence="4 19">Cofactor biosynthesis; riboflavin biosynthesis; 5-amino-6-(D-ribitylamino)uracil from GTP: step 1/4.</text>
</comment>
<dbReference type="FunFam" id="3.90.870.10:FF:000001">
    <property type="entry name" value="Riboflavin biosynthesis protein RibBA"/>
    <property type="match status" value="1"/>
</dbReference>
<evidence type="ECO:0000256" key="14">
    <source>
        <dbReference type="ARBA" id="ARBA00023211"/>
    </source>
</evidence>
<dbReference type="GO" id="GO:0005525">
    <property type="term" value="F:GTP binding"/>
    <property type="evidence" value="ECO:0007669"/>
    <property type="project" value="UniProtKB-KW"/>
</dbReference>
<evidence type="ECO:0000256" key="19">
    <source>
        <dbReference type="HAMAP-Rule" id="MF_01283"/>
    </source>
</evidence>
<dbReference type="CDD" id="cd00641">
    <property type="entry name" value="GTP_cyclohydro2"/>
    <property type="match status" value="1"/>
</dbReference>
<evidence type="ECO:0000256" key="10">
    <source>
        <dbReference type="ARBA" id="ARBA00022801"/>
    </source>
</evidence>
<evidence type="ECO:0000256" key="6">
    <source>
        <dbReference type="ARBA" id="ARBA00005520"/>
    </source>
</evidence>
<feature type="binding site" evidence="19">
    <location>
        <position position="298"/>
    </location>
    <ligand>
        <name>Zn(2+)</name>
        <dbReference type="ChEBI" id="CHEBI:29105"/>
        <note>catalytic</note>
    </ligand>
</feature>
<evidence type="ECO:0000256" key="8">
    <source>
        <dbReference type="ARBA" id="ARBA00022723"/>
    </source>
</evidence>
<dbReference type="Pfam" id="PF00926">
    <property type="entry name" value="DHBP_synthase"/>
    <property type="match status" value="1"/>
</dbReference>
<keyword evidence="15 19" id="KW-0456">Lyase</keyword>
<evidence type="ECO:0000256" key="4">
    <source>
        <dbReference type="ARBA" id="ARBA00004853"/>
    </source>
</evidence>
<feature type="binding site" evidence="19">
    <location>
        <begin position="282"/>
        <end position="286"/>
    </location>
    <ligand>
        <name>GTP</name>
        <dbReference type="ChEBI" id="CHEBI:37565"/>
    </ligand>
</feature>
<evidence type="ECO:0000256" key="5">
    <source>
        <dbReference type="ARBA" id="ARBA00004904"/>
    </source>
</evidence>
<comment type="cofactor">
    <cofactor evidence="2">
        <name>Mn(2+)</name>
        <dbReference type="ChEBI" id="CHEBI:29035"/>
    </cofactor>
</comment>
<feature type="binding site" evidence="19">
    <location>
        <position position="55"/>
    </location>
    <ligand>
        <name>Mg(2+)</name>
        <dbReference type="ChEBI" id="CHEBI:18420"/>
        <label>1</label>
    </ligand>
</feature>
<dbReference type="NCBIfam" id="NF006803">
    <property type="entry name" value="PRK09311.1"/>
    <property type="match status" value="1"/>
</dbReference>
<comment type="similarity">
    <text evidence="19">In the C-terminal section; belongs to the GTP cyclohydrolase II family.</text>
</comment>
<dbReference type="InterPro" id="IPR000926">
    <property type="entry name" value="RibA"/>
</dbReference>
<dbReference type="EMBL" id="BAWF01000009">
    <property type="protein sequence ID" value="GAF43595.1"/>
    <property type="molecule type" value="Genomic_DNA"/>
</dbReference>
<dbReference type="HAMAP" id="MF_00179">
    <property type="entry name" value="RibA"/>
    <property type="match status" value="1"/>
</dbReference>
<comment type="catalytic activity">
    <reaction evidence="1 19">
        <text>D-ribulose 5-phosphate = (2S)-2-hydroxy-3-oxobutyl phosphate + formate + H(+)</text>
        <dbReference type="Rhea" id="RHEA:18457"/>
        <dbReference type="ChEBI" id="CHEBI:15378"/>
        <dbReference type="ChEBI" id="CHEBI:15740"/>
        <dbReference type="ChEBI" id="CHEBI:58121"/>
        <dbReference type="ChEBI" id="CHEBI:58830"/>
        <dbReference type="EC" id="4.1.99.12"/>
    </reaction>
</comment>
<feature type="binding site" evidence="19">
    <location>
        <position position="383"/>
    </location>
    <ligand>
        <name>GTP</name>
        <dbReference type="ChEBI" id="CHEBI:37565"/>
    </ligand>
</feature>
<dbReference type="InterPro" id="IPR036144">
    <property type="entry name" value="RibA-like_sf"/>
</dbReference>
<organism evidence="21 22">
    <name type="scientific">Rhodococcus wratislaviensis NBRC 100605</name>
    <dbReference type="NCBI Taxonomy" id="1219028"/>
    <lineage>
        <taxon>Bacteria</taxon>
        <taxon>Bacillati</taxon>
        <taxon>Actinomycetota</taxon>
        <taxon>Actinomycetes</taxon>
        <taxon>Mycobacteriales</taxon>
        <taxon>Nocardiaceae</taxon>
        <taxon>Rhodococcus</taxon>
    </lineage>
</organism>
<evidence type="ECO:0000256" key="9">
    <source>
        <dbReference type="ARBA" id="ARBA00022741"/>
    </source>
</evidence>
<dbReference type="PANTHER" id="PTHR21327:SF18">
    <property type="entry name" value="3,4-DIHYDROXY-2-BUTANONE 4-PHOSPHATE SYNTHASE"/>
    <property type="match status" value="1"/>
</dbReference>
<dbReference type="Proteomes" id="UP000019491">
    <property type="component" value="Unassembled WGS sequence"/>
</dbReference>
<feature type="binding site" evidence="19">
    <location>
        <position position="348"/>
    </location>
    <ligand>
        <name>GTP</name>
        <dbReference type="ChEBI" id="CHEBI:37565"/>
    </ligand>
</feature>